<feature type="compositionally biased region" description="Polar residues" evidence="2">
    <location>
        <begin position="615"/>
        <end position="653"/>
    </location>
</feature>
<evidence type="ECO:0000313" key="4">
    <source>
        <dbReference type="EMBL" id="KAG7095177.1"/>
    </source>
</evidence>
<feature type="compositionally biased region" description="Low complexity" evidence="2">
    <location>
        <begin position="465"/>
        <end position="480"/>
    </location>
</feature>
<feature type="compositionally biased region" description="Low complexity" evidence="2">
    <location>
        <begin position="133"/>
        <end position="142"/>
    </location>
</feature>
<sequence length="905" mass="97466">MNHGRDDPATQKPPVIVAITVATLVLAASTVLWRNHHKHDYTRAESFKSDENCNAGATENEAGNVKPIRTKERRRRGKDPIKELMKGGKKAKELNKLIESISLHATSPAPRHPSYSPSRDFDPSSDHDYRDASVSSFKSISSRVETEHEHELEDASPSRIMSSSSPQMNDFSQSPVPPTTLSVTNLTDFSGFSATNTHHDEEPNYSIIKARHSHSTQPRHIKTPPSLSPSRSLPLPSIRYGMDRGEGPSSIPASTHVAESAHDNESTEDGATDPRRGNDPPPTSLKRGRKRNKSLARNTNWVGDSQAPAASSSTHGATSTPADLGQPQLPPLSTQTQLASLRGALEAARLREEKTRQEIERLKWEAQLAKSRESEYHAHMNYLSHQLHSYASFVATMQAPGQQLHQPLGSYPNQIHPIHSPSAATPSIPMSISGLSSTEQHPLSTNSETSQPPSLGNPTNDQSHPTPVSTTLITSLPSPSGTVSTLPSSRSHTHLQAYANSYTMEPGGSVFTQESPARQSSINIPFSSGLPQVQPLSPASAPNSLNSPVPPQSSFVFPPLGYAATTANSLLNFNPVEYNPGSGISKAQSKAKGSANLKDKRDRVSTKDEGGEVLHNTTLNNTGEISIPRSSDTFQSITSRAPSPTTFDVSSLTLCKGDPSDCSSSPSSSLPSTPSSRSRSHHSPRSDQLSKTLISESLPPMTPQNYSPLEMLGLSMEQVRDSSRGRTKGSFVQSAQPPSRFSEYYTAAISDGDREVGDGLIPSSGHRMYGLPNTCYGSGLSNGDEGPSYDDEGDPLNGMLADAILKRPEAIRMGSASRISEGRSERERLDEAGVEMMKESEKVAKEAGNLPADSILEFTFPSLSNWGSVQPAKTTRRTHEVSVDKAPSSPPSTPPVELRQSGSAT</sequence>
<evidence type="ECO:0000313" key="5">
    <source>
        <dbReference type="Proteomes" id="UP001049176"/>
    </source>
</evidence>
<evidence type="ECO:0000256" key="3">
    <source>
        <dbReference type="SAM" id="Phobius"/>
    </source>
</evidence>
<comment type="caution">
    <text evidence="4">The sequence shown here is derived from an EMBL/GenBank/DDBJ whole genome shotgun (WGS) entry which is preliminary data.</text>
</comment>
<feature type="region of interest" description="Disordered" evidence="2">
    <location>
        <begin position="866"/>
        <end position="905"/>
    </location>
</feature>
<feature type="compositionally biased region" description="Basic and acidic residues" evidence="2">
    <location>
        <begin position="597"/>
        <end position="612"/>
    </location>
</feature>
<evidence type="ECO:0000256" key="2">
    <source>
        <dbReference type="SAM" id="MobiDB-lite"/>
    </source>
</evidence>
<name>A0A9P7UUS2_9AGAR</name>
<keyword evidence="1" id="KW-0175">Coiled coil</keyword>
<feature type="region of interest" description="Disordered" evidence="2">
    <location>
        <begin position="506"/>
        <end position="548"/>
    </location>
</feature>
<feature type="region of interest" description="Disordered" evidence="2">
    <location>
        <begin position="103"/>
        <end position="183"/>
    </location>
</feature>
<feature type="compositionally biased region" description="Polar residues" evidence="2">
    <location>
        <begin position="166"/>
        <end position="183"/>
    </location>
</feature>
<dbReference type="EMBL" id="CM032183">
    <property type="protein sequence ID" value="KAG7095177.1"/>
    <property type="molecule type" value="Genomic_DNA"/>
</dbReference>
<feature type="compositionally biased region" description="Basic and acidic residues" evidence="2">
    <location>
        <begin position="119"/>
        <end position="131"/>
    </location>
</feature>
<accession>A0A9P7UUS2</accession>
<feature type="compositionally biased region" description="Polar residues" evidence="2">
    <location>
        <begin position="481"/>
        <end position="490"/>
    </location>
</feature>
<feature type="compositionally biased region" description="Polar residues" evidence="2">
    <location>
        <begin position="510"/>
        <end position="531"/>
    </location>
</feature>
<feature type="region of interest" description="Disordered" evidence="2">
    <location>
        <begin position="52"/>
        <end position="79"/>
    </location>
</feature>
<feature type="compositionally biased region" description="Polar residues" evidence="2">
    <location>
        <begin position="422"/>
        <end position="464"/>
    </location>
</feature>
<protein>
    <submittedName>
        <fullName evidence="4">Uncharacterized protein</fullName>
    </submittedName>
</protein>
<keyword evidence="5" id="KW-1185">Reference proteome</keyword>
<feature type="region of interest" description="Disordered" evidence="2">
    <location>
        <begin position="212"/>
        <end position="332"/>
    </location>
</feature>
<feature type="region of interest" description="Disordered" evidence="2">
    <location>
        <begin position="581"/>
        <end position="708"/>
    </location>
</feature>
<evidence type="ECO:0000256" key="1">
    <source>
        <dbReference type="SAM" id="Coils"/>
    </source>
</evidence>
<reference evidence="4" key="1">
    <citation type="journal article" date="2021" name="Genome Biol. Evol.">
        <title>The assembled and annotated genome of the fairy-ring fungus Marasmius oreades.</title>
        <authorList>
            <person name="Hiltunen M."/>
            <person name="Ament-Velasquez S.L."/>
            <person name="Johannesson H."/>
        </authorList>
    </citation>
    <scope>NUCLEOTIDE SEQUENCE</scope>
    <source>
        <strain evidence="4">03SP1</strain>
    </source>
</reference>
<feature type="compositionally biased region" description="Basic and acidic residues" evidence="2">
    <location>
        <begin position="144"/>
        <end position="153"/>
    </location>
</feature>
<dbReference type="KEGG" id="more:E1B28_005956"/>
<feature type="compositionally biased region" description="Basic residues" evidence="2">
    <location>
        <begin position="212"/>
        <end position="222"/>
    </location>
</feature>
<keyword evidence="3" id="KW-0472">Membrane</keyword>
<organism evidence="4 5">
    <name type="scientific">Marasmius oreades</name>
    <name type="common">fairy-ring Marasmius</name>
    <dbReference type="NCBI Taxonomy" id="181124"/>
    <lineage>
        <taxon>Eukaryota</taxon>
        <taxon>Fungi</taxon>
        <taxon>Dikarya</taxon>
        <taxon>Basidiomycota</taxon>
        <taxon>Agaricomycotina</taxon>
        <taxon>Agaricomycetes</taxon>
        <taxon>Agaricomycetidae</taxon>
        <taxon>Agaricales</taxon>
        <taxon>Marasmiineae</taxon>
        <taxon>Marasmiaceae</taxon>
        <taxon>Marasmius</taxon>
    </lineage>
</organism>
<keyword evidence="3" id="KW-0812">Transmembrane</keyword>
<feature type="compositionally biased region" description="Low complexity" evidence="2">
    <location>
        <begin position="535"/>
        <end position="548"/>
    </location>
</feature>
<dbReference type="Proteomes" id="UP001049176">
    <property type="component" value="Chromosome 3"/>
</dbReference>
<feature type="transmembrane region" description="Helical" evidence="3">
    <location>
        <begin position="15"/>
        <end position="33"/>
    </location>
</feature>
<keyword evidence="3" id="KW-1133">Transmembrane helix</keyword>
<dbReference type="GeneID" id="66075032"/>
<dbReference type="OrthoDB" id="3071207at2759"/>
<feature type="region of interest" description="Disordered" evidence="2">
    <location>
        <begin position="404"/>
        <end position="491"/>
    </location>
</feature>
<dbReference type="RefSeq" id="XP_043011647.1">
    <property type="nucleotide sequence ID" value="XM_043150559.1"/>
</dbReference>
<feature type="coiled-coil region" evidence="1">
    <location>
        <begin position="338"/>
        <end position="372"/>
    </location>
</feature>
<feature type="compositionally biased region" description="Low complexity" evidence="2">
    <location>
        <begin position="224"/>
        <end position="237"/>
    </location>
</feature>
<gene>
    <name evidence="4" type="ORF">E1B28_005956</name>
</gene>
<feature type="compositionally biased region" description="Low complexity" evidence="2">
    <location>
        <begin position="307"/>
        <end position="332"/>
    </location>
</feature>
<feature type="compositionally biased region" description="Low complexity" evidence="2">
    <location>
        <begin position="660"/>
        <end position="677"/>
    </location>
</feature>
<proteinExistence type="predicted"/>
<dbReference type="AlphaFoldDB" id="A0A9P7UUS2"/>